<dbReference type="InterPro" id="IPR002004">
    <property type="entry name" value="PABP_HYD_C"/>
</dbReference>
<keyword evidence="3" id="KW-1185">Reference proteome</keyword>
<dbReference type="RefSeq" id="XP_038063862.1">
    <property type="nucleotide sequence ID" value="XM_038207934.1"/>
</dbReference>
<dbReference type="RefSeq" id="XP_038063860.1">
    <property type="nucleotide sequence ID" value="XM_038207932.1"/>
</dbReference>
<dbReference type="Gene3D" id="1.10.1900.10">
    <property type="entry name" value="c-terminal domain of poly(a) binding protein"/>
    <property type="match status" value="3"/>
</dbReference>
<evidence type="ECO:0000313" key="3">
    <source>
        <dbReference type="Proteomes" id="UP000887568"/>
    </source>
</evidence>
<dbReference type="SUPFAM" id="SSF63570">
    <property type="entry name" value="PABC (PABP) domain"/>
    <property type="match status" value="3"/>
</dbReference>
<name>A0A914AJR4_PATMI</name>
<dbReference type="GO" id="GO:0034450">
    <property type="term" value="F:ubiquitin-ubiquitin ligase activity"/>
    <property type="evidence" value="ECO:0007669"/>
    <property type="project" value="TreeGrafter"/>
</dbReference>
<feature type="domain" description="PABC" evidence="1">
    <location>
        <begin position="140"/>
        <end position="217"/>
    </location>
</feature>
<dbReference type="PANTHER" id="PTHR46276:SF1">
    <property type="entry name" value="E3 UBIQUITIN-PROTEIN LIGASE UBR5"/>
    <property type="match status" value="1"/>
</dbReference>
<dbReference type="SMART" id="SM00517">
    <property type="entry name" value="PolyA"/>
    <property type="match status" value="3"/>
</dbReference>
<dbReference type="GO" id="GO:0003723">
    <property type="term" value="F:RNA binding"/>
    <property type="evidence" value="ECO:0007669"/>
    <property type="project" value="InterPro"/>
</dbReference>
<dbReference type="GO" id="GO:0000209">
    <property type="term" value="P:protein polyubiquitination"/>
    <property type="evidence" value="ECO:0007669"/>
    <property type="project" value="TreeGrafter"/>
</dbReference>
<dbReference type="EnsemblMetazoa" id="XM_038207935.1">
    <property type="protein sequence ID" value="XP_038063863.1"/>
    <property type="gene ID" value="LOC119734432"/>
</dbReference>
<dbReference type="GO" id="GO:0090263">
    <property type="term" value="P:positive regulation of canonical Wnt signaling pathway"/>
    <property type="evidence" value="ECO:0007669"/>
    <property type="project" value="TreeGrafter"/>
</dbReference>
<dbReference type="EnsemblMetazoa" id="XM_038207934.1">
    <property type="protein sequence ID" value="XP_038063862.1"/>
    <property type="gene ID" value="LOC119734432"/>
</dbReference>
<reference evidence="2" key="1">
    <citation type="submission" date="2022-11" db="UniProtKB">
        <authorList>
            <consortium name="EnsemblMetazoa"/>
        </authorList>
    </citation>
    <scope>IDENTIFICATION</scope>
</reference>
<dbReference type="OMA" id="SRIYPKH"/>
<dbReference type="GeneID" id="119734432"/>
<organism evidence="2 3">
    <name type="scientific">Patiria miniata</name>
    <name type="common">Bat star</name>
    <name type="synonym">Asterina miniata</name>
    <dbReference type="NCBI Taxonomy" id="46514"/>
    <lineage>
        <taxon>Eukaryota</taxon>
        <taxon>Metazoa</taxon>
        <taxon>Echinodermata</taxon>
        <taxon>Eleutherozoa</taxon>
        <taxon>Asterozoa</taxon>
        <taxon>Asteroidea</taxon>
        <taxon>Valvatacea</taxon>
        <taxon>Valvatida</taxon>
        <taxon>Asterinidae</taxon>
        <taxon>Patiria</taxon>
    </lineage>
</organism>
<dbReference type="AlphaFoldDB" id="A0A914AJR4"/>
<dbReference type="EnsemblMetazoa" id="XM_038207933.1">
    <property type="protein sequence ID" value="XP_038063861.1"/>
    <property type="gene ID" value="LOC119734432"/>
</dbReference>
<dbReference type="Pfam" id="PF00658">
    <property type="entry name" value="MLLE"/>
    <property type="match status" value="3"/>
</dbReference>
<dbReference type="InterPro" id="IPR036053">
    <property type="entry name" value="PABP-dom"/>
</dbReference>
<dbReference type="EnsemblMetazoa" id="XM_038207932.1">
    <property type="protein sequence ID" value="XP_038063860.1"/>
    <property type="gene ID" value="LOC119734432"/>
</dbReference>
<dbReference type="PROSITE" id="PS51309">
    <property type="entry name" value="PABC"/>
    <property type="match status" value="2"/>
</dbReference>
<protein>
    <recommendedName>
        <fullName evidence="1">PABC domain-containing protein</fullName>
    </recommendedName>
</protein>
<dbReference type="GO" id="GO:0005737">
    <property type="term" value="C:cytoplasm"/>
    <property type="evidence" value="ECO:0007669"/>
    <property type="project" value="TreeGrafter"/>
</dbReference>
<proteinExistence type="predicted"/>
<dbReference type="RefSeq" id="XP_038063861.1">
    <property type="nucleotide sequence ID" value="XM_038207933.1"/>
</dbReference>
<dbReference type="RefSeq" id="XP_038063863.1">
    <property type="nucleotide sequence ID" value="XM_038207935.1"/>
</dbReference>
<dbReference type="OrthoDB" id="19742at2759"/>
<sequence length="219" mass="24582">MLPGDYDHLPDAKQILGEHLFTKVEELYPQQASHITGILLEAGNQEVMRMLQDEGLLRRRVEGAKRVIDEECAKTEGNCLEASAKDSLGEQLYFQVQQLGSHHCAKVTGMLLELSPDTINSLLASPQELQRAVRKATATLLQEQPEDGYRIEMDEEKQELGEELYCIIEEAHPELASKLTGMLLEMDATHLRQLLDHPDKLNEKVQLALETLKAACLPT</sequence>
<feature type="domain" description="PABC" evidence="1">
    <location>
        <begin position="1"/>
        <end position="73"/>
    </location>
</feature>
<dbReference type="GO" id="GO:0005634">
    <property type="term" value="C:nucleus"/>
    <property type="evidence" value="ECO:0007669"/>
    <property type="project" value="TreeGrafter"/>
</dbReference>
<accession>A0A914AJR4</accession>
<evidence type="ECO:0000259" key="1">
    <source>
        <dbReference type="PROSITE" id="PS51309"/>
    </source>
</evidence>
<dbReference type="Proteomes" id="UP000887568">
    <property type="component" value="Unplaced"/>
</dbReference>
<dbReference type="PANTHER" id="PTHR46276">
    <property type="entry name" value="E3 UBIQUITIN-PROTEIN LIGASE UBR5"/>
    <property type="match status" value="1"/>
</dbReference>
<evidence type="ECO:0000313" key="2">
    <source>
        <dbReference type="EnsemblMetazoa" id="XP_038063863.1"/>
    </source>
</evidence>